<evidence type="ECO:0000259" key="3">
    <source>
        <dbReference type="Pfam" id="PF25038"/>
    </source>
</evidence>
<feature type="region of interest" description="Disordered" evidence="1">
    <location>
        <begin position="1545"/>
        <end position="1564"/>
    </location>
</feature>
<dbReference type="Proteomes" id="UP000005446">
    <property type="component" value="Unassembled WGS sequence"/>
</dbReference>
<sequence>MQNGLQLTYMSFYWDVPGTVPERQHANEQKYKNEIDNINGDAPPEWGLNLSLNGAIVNYGPWADRQRADIQRVFFPSLCKDAVPSRKLSAGQFRVPTEFKVYIEFDEETILRVPIKEESKNWKWTKHVDSVGAKQTEQKKRGSRHRKRKADSSAGPEIRPFGWLDVKVGSNATVTYTMDMLAGPFGFSNNLELELPNIEITTSVNHGTLWRSVDNRISCDLSNPLQWNGQHIWKFDVTTTGLELFILREHVFLLQDLIEDWASGPPPEYLTFSPFQYSVNLHLDDFRIYLNQRRTEFTYSSMEHAGNVLKLVRAGNSKRSKDCSRFSLDDVQSDRVDDNATHGVFSPTAIEAINNLLAALQPVDPNDLLDSLQMDSINEIFDLKKQKDMTGTVLDLTVRAPEINFRLLNSSTSAATANSQDMRDQYDLSVSRISLTSRSVTALKIDGQEKTQNSSTLQLSIKSAGISAKERLGDMDDPQAAVTGIIRDLNCWYVSNKATAASVAFKTVEIATVSSKIEYLASLLHRTGTLASSTAESFSSLNDQQRIRMQFFTYFVATEGQQATDPMFLTRPSYVLRTAPDHLRSSDSWKVVTRLHHMYNSLDVNTKQDLKLRCISVSEPLPDDAERRVLAGFDHWRSWDLHDVDACLVMKRVYGTKGNDTPQPAQASQPLKFTLRTESVRLVLDPGPKQNEVSLLDITAVFEDKTVAMEAETQSPFHGDDAHYLVLQVFCASTALNLNWELCELADDIMSLYLQSSSVSARKESMKPRSGRSTSKARRDLHVTIATEVTSIILDTVNIRATSLCNGLKASFVMIDDANSETTQTMNMVLAADAATSKIKSRSQDLTVHQIRLPSIYASFEKQAGSKTPIHTIKVAANCRQLSFVILQDILALMEVLDLVIGDELAQLHRLKNRIPSHSTTPTPDDGNGNGNEVSDEITPVTKVNIALFLDEYQISVLLLRSLTYNVSGLVARASIAAQVGSDIIFDFDIKEHSHDMQTTVGAGKKSISLLQMPPTNGRIGYHISDSENTVSVFVSVEPIQLDAAAIHSLLSALNRPEISSVITDVQEEFKAVQGHLEEIFGPQSKSAQHTALPANPLIYDAHLTLAGFNIFANAHEAKGGSRKARLDFNLGCVQLLVANRLEQNGPALAFPELRVALRHISFELSRSSRNGMQPCGNLVLAAFLTATSKTNDIGEEVRSFHLKSDALNINLFAETASTVVDVIGYLQTKIKDIDFSREKHYLRKLRKLKPKIKVEGEYEEQEEETDASSINIFESMFSLELLNLQVCWLVGTYEIDRTSRQEREDLVFSLKRIDFSTKKKNTARLTMEDLQVQMVPASHDKRQRSLNSALLPEIIFNVGYVSTSDARRFAFQAAGKSLDLRLTSQFMIPGAAIKKSIGFAVDRVRDASASWTTAAPGSTTENSRRQPFFGKKRMESLLVDADFAGAVVHLSGKKVSDSSKTILGVKTGRIPQTGRYGQFTQTDASNSTILRAPGLAWKVEYKDDGLNEPSLNAEIKVDASSNTLYPAVVPLIMEISSTVKDIVSDEDKDSTTGPLKGSPQKFMSTDEDNILTADPSAVLGRTRLNLGFRICRQEFTLSCQPIARVSATARFDDIYITINTVKSTEHGHFFAASAIFTRLQASVQHVYSRESTGSFDVDSVFLSLMNSKHAFLVADITSLEFLMYNVRNGPEAKGDRLVAILDGETVQVFCTTTTASQALALYQAFVRLAQEKRANYEASLTEIDKFMKRKSISHPVLPPQDIVNSENEEKVANSPISLHTDVIVTLKAVNMGAFPNTFSDHQVFKLEALNAQARFAVTMDEGKIHSILGLTLGQLRIGLAGVKKIDMPKSVGDLSVEDVVNSATGSRGGTILKVPKVEATMQTWQVPNTHHIDYIFKSSFEGKVEVGWNYSRISYIRSMWASHAKALAQRLGKPLPPSAVKITGVPDEEDGPRKDGEQQKITAEVNVPQSRYDYTALQAPIIETPQLRDMGEATPP</sequence>
<gene>
    <name evidence="4" type="ORF">M7I_6886</name>
</gene>
<feature type="region of interest" description="Disordered" evidence="1">
    <location>
        <begin position="1938"/>
        <end position="1967"/>
    </location>
</feature>
<dbReference type="HOGENOM" id="CLU_000126_1_0_1"/>
<dbReference type="PANTHER" id="PTHR32085:SF3">
    <property type="entry name" value="PROTEIN CSF1"/>
    <property type="match status" value="1"/>
</dbReference>
<name>H0EVT0_GLAL7</name>
<reference evidence="4 5" key="1">
    <citation type="journal article" date="2012" name="Eukaryot. Cell">
        <title>Genome sequence of the fungus Glarea lozoyensis: the first genome sequence of a species from the Helotiaceae family.</title>
        <authorList>
            <person name="Youssar L."/>
            <person name="Gruening B.A."/>
            <person name="Erxleben A."/>
            <person name="Guenther S."/>
            <person name="Huettel W."/>
        </authorList>
    </citation>
    <scope>NUCLEOTIDE SEQUENCE [LARGE SCALE GENOMIC DNA]</scope>
    <source>
        <strain evidence="5">ATCC 74030 / MF5533</strain>
    </source>
</reference>
<dbReference type="Pfam" id="PF25038">
    <property type="entry name" value="Csf1_C"/>
    <property type="match status" value="2"/>
</dbReference>
<organism evidence="4 5">
    <name type="scientific">Glarea lozoyensis (strain ATCC 74030 / MF5533)</name>
    <dbReference type="NCBI Taxonomy" id="1104152"/>
    <lineage>
        <taxon>Eukaryota</taxon>
        <taxon>Fungi</taxon>
        <taxon>Dikarya</taxon>
        <taxon>Ascomycota</taxon>
        <taxon>Pezizomycotina</taxon>
        <taxon>Leotiomycetes</taxon>
        <taxon>Helotiales</taxon>
        <taxon>Helotiaceae</taxon>
        <taxon>Glarea</taxon>
    </lineage>
</organism>
<dbReference type="FunCoup" id="H0EVT0">
    <property type="interactions" value="43"/>
</dbReference>
<protein>
    <submittedName>
        <fullName evidence="4">Uncharacterized protein</fullName>
    </submittedName>
</protein>
<keyword evidence="5" id="KW-1185">Reference proteome</keyword>
<evidence type="ECO:0000256" key="1">
    <source>
        <dbReference type="SAM" id="MobiDB-lite"/>
    </source>
</evidence>
<evidence type="ECO:0000313" key="5">
    <source>
        <dbReference type="Proteomes" id="UP000005446"/>
    </source>
</evidence>
<proteinExistence type="predicted"/>
<dbReference type="InterPro" id="IPR056779">
    <property type="entry name" value="Csf1_C"/>
</dbReference>
<feature type="region of interest" description="Disordered" evidence="1">
    <location>
        <begin position="915"/>
        <end position="935"/>
    </location>
</feature>
<accession>H0EVT0</accession>
<comment type="caution">
    <text evidence="4">The sequence shown here is derived from an EMBL/GenBank/DDBJ whole genome shotgun (WGS) entry which is preliminary data.</text>
</comment>
<feature type="region of interest" description="Disordered" evidence="1">
    <location>
        <begin position="130"/>
        <end position="155"/>
    </location>
</feature>
<dbReference type="GO" id="GO:0016020">
    <property type="term" value="C:membrane"/>
    <property type="evidence" value="ECO:0007669"/>
    <property type="project" value="InterPro"/>
</dbReference>
<dbReference type="GO" id="GO:0006113">
    <property type="term" value="P:fermentation"/>
    <property type="evidence" value="ECO:0007669"/>
    <property type="project" value="InterPro"/>
</dbReference>
<dbReference type="InParanoid" id="H0EVT0"/>
<dbReference type="EMBL" id="AGUE01000196">
    <property type="protein sequence ID" value="EHK97375.1"/>
    <property type="molecule type" value="Genomic_DNA"/>
</dbReference>
<dbReference type="InterPro" id="IPR029636">
    <property type="entry name" value="Csf1"/>
</dbReference>
<evidence type="ECO:0000313" key="4">
    <source>
        <dbReference type="EMBL" id="EHK97375.1"/>
    </source>
</evidence>
<dbReference type="InterPro" id="IPR048636">
    <property type="entry name" value="Csf1_N"/>
</dbReference>
<dbReference type="Pfam" id="PF21678">
    <property type="entry name" value="Csf1_N"/>
    <property type="match status" value="1"/>
</dbReference>
<feature type="domain" description="Csf1 C-terminal region" evidence="3">
    <location>
        <begin position="1668"/>
        <end position="1997"/>
    </location>
</feature>
<feature type="domain" description="Csf1 C-terminal region" evidence="3">
    <location>
        <begin position="1481"/>
        <end position="1664"/>
    </location>
</feature>
<dbReference type="PANTHER" id="PTHR32085">
    <property type="entry name" value="PROTEIN CSF1"/>
    <property type="match status" value="1"/>
</dbReference>
<feature type="domain" description="Csf1 N-terminal" evidence="2">
    <location>
        <begin position="11"/>
        <end position="294"/>
    </location>
</feature>
<evidence type="ECO:0000259" key="2">
    <source>
        <dbReference type="Pfam" id="PF21678"/>
    </source>
</evidence>
<dbReference type="OrthoDB" id="10051416at2759"/>